<evidence type="ECO:0008006" key="4">
    <source>
        <dbReference type="Google" id="ProtNLM"/>
    </source>
</evidence>
<dbReference type="Proteomes" id="UP000660262">
    <property type="component" value="Unassembled WGS sequence"/>
</dbReference>
<feature type="compositionally biased region" description="Acidic residues" evidence="1">
    <location>
        <begin position="201"/>
        <end position="211"/>
    </location>
</feature>
<evidence type="ECO:0000256" key="1">
    <source>
        <dbReference type="SAM" id="MobiDB-lite"/>
    </source>
</evidence>
<reference evidence="2" key="1">
    <citation type="submission" date="2020-10" db="EMBL/GenBank/DDBJ databases">
        <title>Unveiling of a novel bifunctional photoreceptor, Dualchrome1, isolated from a cosmopolitan green alga.</title>
        <authorList>
            <person name="Suzuki S."/>
            <person name="Kawachi M."/>
        </authorList>
    </citation>
    <scope>NUCLEOTIDE SEQUENCE</scope>
    <source>
        <strain evidence="2">NIES 2893</strain>
    </source>
</reference>
<sequence length="270" mass="28685">MDDATYLDALGRPLVVIRGRDIGEHGATASLSARYRRLLAHVSSSSSSMNSESNSESTQGGDVVRTAAGASSGGGVAILYIHTSTPSSTATLSELVAAFSALGNEEQDRLHAVYVLHPSLVPRAGALVAYGACSVFSYVPDTIAKLLGWNSADASNLCRLYAERTHFVDRVEFLDEFVSWRADAQAQASNEEHAHTLVVGTDDDGDDDGDDGGEREGEWPPRNIPVTSPRWVMEHDASLEKDPIQDYGFYTGSVAADSLGSIPGMSPPPS</sequence>
<name>A0A830HI22_9CHLO</name>
<organism evidence="2 3">
    <name type="scientific">Pycnococcus provasolii</name>
    <dbReference type="NCBI Taxonomy" id="41880"/>
    <lineage>
        <taxon>Eukaryota</taxon>
        <taxon>Viridiplantae</taxon>
        <taxon>Chlorophyta</taxon>
        <taxon>Pseudoscourfieldiophyceae</taxon>
        <taxon>Pseudoscourfieldiales</taxon>
        <taxon>Pycnococcaceae</taxon>
        <taxon>Pycnococcus</taxon>
    </lineage>
</organism>
<accession>A0A830HI22</accession>
<proteinExistence type="predicted"/>
<dbReference type="EMBL" id="BNJQ01000012">
    <property type="protein sequence ID" value="GHP06213.1"/>
    <property type="molecule type" value="Genomic_DNA"/>
</dbReference>
<evidence type="ECO:0000313" key="2">
    <source>
        <dbReference type="EMBL" id="GHP06213.1"/>
    </source>
</evidence>
<dbReference type="AlphaFoldDB" id="A0A830HI22"/>
<protein>
    <recommendedName>
        <fullName evidence="4">CRAL-TRIO domain-containing protein</fullName>
    </recommendedName>
</protein>
<evidence type="ECO:0000313" key="3">
    <source>
        <dbReference type="Proteomes" id="UP000660262"/>
    </source>
</evidence>
<gene>
    <name evidence="2" type="ORF">PPROV_000496000</name>
</gene>
<keyword evidence="3" id="KW-1185">Reference proteome</keyword>
<feature type="region of interest" description="Disordered" evidence="1">
    <location>
        <begin position="189"/>
        <end position="230"/>
    </location>
</feature>
<comment type="caution">
    <text evidence="2">The sequence shown here is derived from an EMBL/GenBank/DDBJ whole genome shotgun (WGS) entry which is preliminary data.</text>
</comment>